<accession>A0ACA9NZ02</accession>
<keyword evidence="2" id="KW-1185">Reference proteome</keyword>
<name>A0ACA9NZ02_9GLOM</name>
<gene>
    <name evidence="1" type="ORF">ACOLOM_LOCUS9275</name>
</gene>
<reference evidence="1" key="1">
    <citation type="submission" date="2021-06" db="EMBL/GenBank/DDBJ databases">
        <authorList>
            <person name="Kallberg Y."/>
            <person name="Tangrot J."/>
            <person name="Rosling A."/>
        </authorList>
    </citation>
    <scope>NUCLEOTIDE SEQUENCE</scope>
    <source>
        <strain evidence="1">CL356</strain>
    </source>
</reference>
<organism evidence="1 2">
    <name type="scientific">Acaulospora colombiana</name>
    <dbReference type="NCBI Taxonomy" id="27376"/>
    <lineage>
        <taxon>Eukaryota</taxon>
        <taxon>Fungi</taxon>
        <taxon>Fungi incertae sedis</taxon>
        <taxon>Mucoromycota</taxon>
        <taxon>Glomeromycotina</taxon>
        <taxon>Glomeromycetes</taxon>
        <taxon>Diversisporales</taxon>
        <taxon>Acaulosporaceae</taxon>
        <taxon>Acaulospora</taxon>
    </lineage>
</organism>
<protein>
    <submittedName>
        <fullName evidence="1">12748_t:CDS:1</fullName>
    </submittedName>
</protein>
<proteinExistence type="predicted"/>
<evidence type="ECO:0000313" key="2">
    <source>
        <dbReference type="Proteomes" id="UP000789525"/>
    </source>
</evidence>
<sequence length="395" mass="43610">YVKPGDQISEFDKICDVQSDKASVEITSRYTGTIKKLHYEVGEMAKVGRPIVDVEVEVEEDEMQPTEVANIEDIASPVISQIQDFKSPEHNSTDKKTSSLATPAVRRIAREHNLDIKSVKGTGKNGRVTKEDILNYVNNIASPETEDKIVPLTSIQKSMFKAMTRSLQIPHFGYCDEFLLDNSIAHRNAVNEFLAQSDQFPVKKISFMPIFIKSLSVALQQFPILNACIVDGNDPETVKIKYRKAHNIGIAMDTPCGLLVPNVKNVQTKSILDIAGDLQRLQEAAKKNAISVADFQEGTITISNIGVVGGSYLSPVVVTSELCIVAVGKIQRLPRFETSRDEVTGHITEKVVPKHIMPVSFSADHRVVDGATVARFSEAWKILLENPALLSAELR</sequence>
<dbReference type="Proteomes" id="UP000789525">
    <property type="component" value="Unassembled WGS sequence"/>
</dbReference>
<feature type="non-terminal residue" evidence="1">
    <location>
        <position position="1"/>
    </location>
</feature>
<comment type="caution">
    <text evidence="1">The sequence shown here is derived from an EMBL/GenBank/DDBJ whole genome shotgun (WGS) entry which is preliminary data.</text>
</comment>
<evidence type="ECO:0000313" key="1">
    <source>
        <dbReference type="EMBL" id="CAG8679497.1"/>
    </source>
</evidence>
<dbReference type="EMBL" id="CAJVPT010026455">
    <property type="protein sequence ID" value="CAG8679497.1"/>
    <property type="molecule type" value="Genomic_DNA"/>
</dbReference>